<dbReference type="SUPFAM" id="SSF55781">
    <property type="entry name" value="GAF domain-like"/>
    <property type="match status" value="1"/>
</dbReference>
<dbReference type="PROSITE" id="PS50113">
    <property type="entry name" value="PAC"/>
    <property type="match status" value="1"/>
</dbReference>
<dbReference type="Pfam" id="PF08448">
    <property type="entry name" value="PAS_4"/>
    <property type="match status" value="1"/>
</dbReference>
<evidence type="ECO:0000256" key="9">
    <source>
        <dbReference type="ARBA" id="ARBA00022989"/>
    </source>
</evidence>
<evidence type="ECO:0000256" key="13">
    <source>
        <dbReference type="PROSITE-ProRule" id="PRU00169"/>
    </source>
</evidence>
<dbReference type="SUPFAM" id="SSF47226">
    <property type="entry name" value="Histidine-containing phosphotransfer domain, HPT domain"/>
    <property type="match status" value="1"/>
</dbReference>
<keyword evidence="20" id="KW-1185">Reference proteome</keyword>
<proteinExistence type="predicted"/>
<dbReference type="CDD" id="cd16922">
    <property type="entry name" value="HATPase_EvgS-ArcB-TorS-like"/>
    <property type="match status" value="1"/>
</dbReference>
<dbReference type="InterPro" id="IPR000700">
    <property type="entry name" value="PAS-assoc_C"/>
</dbReference>
<feature type="modified residue" description="4-aspartylphosphate" evidence="13">
    <location>
        <position position="1106"/>
    </location>
</feature>
<evidence type="ECO:0000256" key="4">
    <source>
        <dbReference type="ARBA" id="ARBA00022475"/>
    </source>
</evidence>
<dbReference type="Gene3D" id="3.30.565.10">
    <property type="entry name" value="Histidine kinase-like ATPase, C-terminal domain"/>
    <property type="match status" value="1"/>
</dbReference>
<dbReference type="PRINTS" id="PR00344">
    <property type="entry name" value="BCTRLSENSOR"/>
</dbReference>
<dbReference type="PROSITE" id="PS50110">
    <property type="entry name" value="RESPONSE_REGULATORY"/>
    <property type="match status" value="2"/>
</dbReference>
<keyword evidence="4" id="KW-1003">Cell membrane</keyword>
<feature type="domain" description="HPt" evidence="18">
    <location>
        <begin position="1352"/>
        <end position="1444"/>
    </location>
</feature>
<feature type="domain" description="Histidine kinase" evidence="14">
    <location>
        <begin position="819"/>
        <end position="1040"/>
    </location>
</feature>
<evidence type="ECO:0000256" key="1">
    <source>
        <dbReference type="ARBA" id="ARBA00000085"/>
    </source>
</evidence>
<accession>A0ABX0UA74</accession>
<evidence type="ECO:0000256" key="7">
    <source>
        <dbReference type="ARBA" id="ARBA00022741"/>
    </source>
</evidence>
<evidence type="ECO:0000256" key="10">
    <source>
        <dbReference type="ARBA" id="ARBA00023012"/>
    </source>
</evidence>
<dbReference type="SMART" id="SM00448">
    <property type="entry name" value="REC"/>
    <property type="match status" value="2"/>
</dbReference>
<feature type="domain" description="PAS" evidence="16">
    <location>
        <begin position="161"/>
        <end position="231"/>
    </location>
</feature>
<keyword evidence="6" id="KW-0812">Transmembrane</keyword>
<keyword evidence="9" id="KW-1133">Transmembrane helix</keyword>
<comment type="catalytic activity">
    <reaction evidence="1">
        <text>ATP + protein L-histidine = ADP + protein N-phospho-L-histidine.</text>
        <dbReference type="EC" id="2.7.13.3"/>
    </reaction>
</comment>
<dbReference type="InterPro" id="IPR011006">
    <property type="entry name" value="CheY-like_superfamily"/>
</dbReference>
<evidence type="ECO:0000256" key="8">
    <source>
        <dbReference type="ARBA" id="ARBA00022840"/>
    </source>
</evidence>
<dbReference type="Proteomes" id="UP000745859">
    <property type="component" value="Unassembled WGS sequence"/>
</dbReference>
<dbReference type="Pfam" id="PF00512">
    <property type="entry name" value="HisKA"/>
    <property type="match status" value="1"/>
</dbReference>
<evidence type="ECO:0000256" key="3">
    <source>
        <dbReference type="ARBA" id="ARBA00012438"/>
    </source>
</evidence>
<dbReference type="PANTHER" id="PTHR45339:SF1">
    <property type="entry name" value="HYBRID SIGNAL TRANSDUCTION HISTIDINE KINASE J"/>
    <property type="match status" value="1"/>
</dbReference>
<dbReference type="RefSeq" id="WP_167188368.1">
    <property type="nucleotide sequence ID" value="NZ_JAASQL010000003.1"/>
</dbReference>
<dbReference type="SUPFAM" id="SSF52172">
    <property type="entry name" value="CheY-like"/>
    <property type="match status" value="2"/>
</dbReference>
<keyword evidence="11" id="KW-0472">Membrane</keyword>
<dbReference type="Pfam" id="PF00072">
    <property type="entry name" value="Response_reg"/>
    <property type="match status" value="2"/>
</dbReference>
<dbReference type="EC" id="2.7.13.3" evidence="3"/>
<dbReference type="Gene3D" id="3.30.450.40">
    <property type="match status" value="1"/>
</dbReference>
<feature type="modified residue" description="Phosphohistidine" evidence="12">
    <location>
        <position position="1391"/>
    </location>
</feature>
<dbReference type="InterPro" id="IPR013656">
    <property type="entry name" value="PAS_4"/>
</dbReference>
<feature type="modified residue" description="4-aspartylphosphate" evidence="13">
    <location>
        <position position="1252"/>
    </location>
</feature>
<dbReference type="SUPFAM" id="SSF47384">
    <property type="entry name" value="Homodimeric domain of signal transducing histidine kinase"/>
    <property type="match status" value="1"/>
</dbReference>
<keyword evidence="5 13" id="KW-0597">Phosphoprotein</keyword>
<reference evidence="19 20" key="1">
    <citation type="submission" date="2020-03" db="EMBL/GenBank/DDBJ databases">
        <title>Genomic Encyclopedia of Type Strains, Phase IV (KMG-IV): sequencing the most valuable type-strain genomes for metagenomic binning, comparative biology and taxonomic classification.</title>
        <authorList>
            <person name="Goeker M."/>
        </authorList>
    </citation>
    <scope>NUCLEOTIDE SEQUENCE [LARGE SCALE GENOMIC DNA]</scope>
    <source>
        <strain evidence="19 20">DSM 101599</strain>
    </source>
</reference>
<dbReference type="CDD" id="cd00082">
    <property type="entry name" value="HisKA"/>
    <property type="match status" value="1"/>
</dbReference>
<dbReference type="InterPro" id="IPR036890">
    <property type="entry name" value="HATPase_C_sf"/>
</dbReference>
<dbReference type="EMBL" id="JAASQL010000003">
    <property type="protein sequence ID" value="NIJ45718.1"/>
    <property type="molecule type" value="Genomic_DNA"/>
</dbReference>
<dbReference type="Pfam" id="PF02518">
    <property type="entry name" value="HATPase_c"/>
    <property type="match status" value="1"/>
</dbReference>
<dbReference type="InterPro" id="IPR004358">
    <property type="entry name" value="Sig_transdc_His_kin-like_C"/>
</dbReference>
<feature type="domain" description="PAC" evidence="17">
    <location>
        <begin position="623"/>
        <end position="675"/>
    </location>
</feature>
<evidence type="ECO:0000256" key="12">
    <source>
        <dbReference type="PROSITE-ProRule" id="PRU00110"/>
    </source>
</evidence>
<dbReference type="InterPro" id="IPR003661">
    <property type="entry name" value="HisK_dim/P_dom"/>
</dbReference>
<feature type="domain" description="Response regulatory" evidence="15">
    <location>
        <begin position="1201"/>
        <end position="1320"/>
    </location>
</feature>
<dbReference type="PANTHER" id="PTHR45339">
    <property type="entry name" value="HYBRID SIGNAL TRANSDUCTION HISTIDINE KINASE J"/>
    <property type="match status" value="1"/>
</dbReference>
<evidence type="ECO:0000313" key="20">
    <source>
        <dbReference type="Proteomes" id="UP000745859"/>
    </source>
</evidence>
<evidence type="ECO:0000313" key="19">
    <source>
        <dbReference type="EMBL" id="NIJ45718.1"/>
    </source>
</evidence>
<dbReference type="InterPro" id="IPR008207">
    <property type="entry name" value="Sig_transdc_His_kin_Hpt_dom"/>
</dbReference>
<dbReference type="SMART" id="SM00091">
    <property type="entry name" value="PAS"/>
    <property type="match status" value="4"/>
</dbReference>
<dbReference type="CDD" id="cd00130">
    <property type="entry name" value="PAS"/>
    <property type="match status" value="3"/>
</dbReference>
<feature type="domain" description="PAS" evidence="16">
    <location>
        <begin position="283"/>
        <end position="353"/>
    </location>
</feature>
<evidence type="ECO:0000256" key="6">
    <source>
        <dbReference type="ARBA" id="ARBA00022692"/>
    </source>
</evidence>
<dbReference type="InterPro" id="IPR013655">
    <property type="entry name" value="PAS_fold_3"/>
</dbReference>
<dbReference type="Gene3D" id="3.30.450.20">
    <property type="entry name" value="PAS domain"/>
    <property type="match status" value="5"/>
</dbReference>
<name>A0ABX0UA74_9FLAO</name>
<dbReference type="InterPro" id="IPR036097">
    <property type="entry name" value="HisK_dim/P_sf"/>
</dbReference>
<organism evidence="19 20">
    <name type="scientific">Wenyingzhuangia heitensis</name>
    <dbReference type="NCBI Taxonomy" id="1487859"/>
    <lineage>
        <taxon>Bacteria</taxon>
        <taxon>Pseudomonadati</taxon>
        <taxon>Bacteroidota</taxon>
        <taxon>Flavobacteriia</taxon>
        <taxon>Flavobacteriales</taxon>
        <taxon>Flavobacteriaceae</taxon>
        <taxon>Wenyingzhuangia</taxon>
    </lineage>
</organism>
<dbReference type="SUPFAM" id="SSF55785">
    <property type="entry name" value="PYP-like sensor domain (PAS domain)"/>
    <property type="match status" value="5"/>
</dbReference>
<comment type="subcellular location">
    <subcellularLocation>
        <location evidence="2">Cell membrane</location>
        <topology evidence="2">Multi-pass membrane protein</topology>
    </subcellularLocation>
</comment>
<evidence type="ECO:0000259" key="14">
    <source>
        <dbReference type="PROSITE" id="PS50109"/>
    </source>
</evidence>
<feature type="domain" description="PAS" evidence="16">
    <location>
        <begin position="534"/>
        <end position="580"/>
    </location>
</feature>
<dbReference type="InterPro" id="IPR029016">
    <property type="entry name" value="GAF-like_dom_sf"/>
</dbReference>
<dbReference type="Pfam" id="PF08447">
    <property type="entry name" value="PAS_3"/>
    <property type="match status" value="1"/>
</dbReference>
<dbReference type="NCBIfam" id="TIGR00229">
    <property type="entry name" value="sensory_box"/>
    <property type="match status" value="4"/>
</dbReference>
<dbReference type="SMART" id="SM00387">
    <property type="entry name" value="HATPase_c"/>
    <property type="match status" value="1"/>
</dbReference>
<dbReference type="PROSITE" id="PS50109">
    <property type="entry name" value="HIS_KIN"/>
    <property type="match status" value="1"/>
</dbReference>
<dbReference type="PROSITE" id="PS50112">
    <property type="entry name" value="PAS"/>
    <property type="match status" value="3"/>
</dbReference>
<dbReference type="InterPro" id="IPR001610">
    <property type="entry name" value="PAC"/>
</dbReference>
<evidence type="ECO:0000256" key="5">
    <source>
        <dbReference type="ARBA" id="ARBA00022553"/>
    </source>
</evidence>
<keyword evidence="8" id="KW-0067">ATP-binding</keyword>
<dbReference type="InterPro" id="IPR005467">
    <property type="entry name" value="His_kinase_dom"/>
</dbReference>
<keyword evidence="7" id="KW-0547">Nucleotide-binding</keyword>
<keyword evidence="10" id="KW-0902">Two-component regulatory system</keyword>
<dbReference type="SMART" id="SM00388">
    <property type="entry name" value="HisKA"/>
    <property type="match status" value="1"/>
</dbReference>
<dbReference type="SUPFAM" id="SSF55874">
    <property type="entry name" value="ATPase domain of HSP90 chaperone/DNA topoisomerase II/histidine kinase"/>
    <property type="match status" value="1"/>
</dbReference>
<dbReference type="Gene3D" id="1.10.287.130">
    <property type="match status" value="1"/>
</dbReference>
<comment type="caution">
    <text evidence="19">The sequence shown here is derived from an EMBL/GenBank/DDBJ whole genome shotgun (WGS) entry which is preliminary data.</text>
</comment>
<evidence type="ECO:0000259" key="15">
    <source>
        <dbReference type="PROSITE" id="PS50110"/>
    </source>
</evidence>
<dbReference type="InterPro" id="IPR003594">
    <property type="entry name" value="HATPase_dom"/>
</dbReference>
<dbReference type="SMART" id="SM00086">
    <property type="entry name" value="PAC"/>
    <property type="match status" value="4"/>
</dbReference>
<dbReference type="Gene3D" id="1.20.120.160">
    <property type="entry name" value="HPT domain"/>
    <property type="match status" value="1"/>
</dbReference>
<sequence>MSAKEKQRIKALMSYDLLDTKEEKEFDRITKLASLICETPISLISLIDEDRQWFKAKIGVTVEETQRDIAFCHHAIQQKEIYEVFDASVDDRFKENPLVTNDPNIKFYSGQPLIDPNGYTLGTLCVIDQKPKKLNKSQKEALRLLADEVIDLIVDRKAKEDYKHFGKLFVLSNDLICIAGTDGYFKKVNPAFEEALGWDTKTLLENSFFDFIHLDDIEVSAKEIMKLGEGHDTVNFTHRFRDKKGTYRVLQWVASPEPETGNIFAIARDITDEVERAKQIESNEKRFKTFFESSQGLMCTHNLEGKLLTVNNSGAKALGYTKEEIKDFSLFDIVPEHRHNDLKNYFEYIKKTGKYKGEMLTVGKDGSKRIWIFNNTLEATNTDNPYVIGNAADITEQYHLEKNLQRVKQLLEQTNKVARVGGWELDLVKQKIYWTSMTKQIHDVPENFQPDLEKGINFYKEGIHRDRITKAVNNAIQNEEPFDLELQIITLKKKEIWVRAIGNPEFENGQCIKVFGTFQDINKRKIAEIKFNESKKFLDDVLNASSEVSIIATDRKGIITVYNKGAERLYGYSPKEVIGKKTPAFIHIPEELEQRSKELTEQFGIKIEQERIFTEIPVREGSEHKEWTAVKKDGTKLTISLVVTPIKNDDQQMIGFLAIATNITKRKNIENVLRDERARLAAFVEHAPAAVAMVDKDLNYINVSYKWREKYHLKNIDIVGMSHSKIFPDINGDRKERYKTVLNGGILKKDEEVYISQKTGNQKTISWEMRPWYNYLGEIGGIMISTQNITPIIKQREELKKAKQLAEQASVAKSEFLANMSHEIRTPLNGVIGFTDLVLKTELSETQEQYLNIVNQSANGLLNIINDILDFSKIEAGKLELDIDKCDVFEIGCYASDIVNYQIQKKNLELLLNLPPDLPRFIWADSIRLKQILINLLGNAAKFTEHGEIELKIEVIKLNKNTNTFRFSVRDTGVGIKKEKQDKIFDAFSQEDTSTTKKYGGTGLGLTISNKLLKMMDSQLQVESKLGVGSTFYFDVEFKSEHGEQNQWDNLDKINNVLIVDDNQNNRNIISQILRLKDINTDQAKSGFEALQLLSENKQYDVIIMDYHMPYMDGVETIKKIRENFFGLHDEIQPAILLYSSSSDASLISEVKELGITQRLTKPAKMKEIYACLSMLNSEEENKAVVLEEKKAENLKLAESLILLVEDNSVNRLLAKTIIKRKFPNATTIEAVNGKEAVDLYKKQAFNIILMDIQMPIMNGYEATQMIRELENNKANIPIVAITAGNVKGEREKCLNIGMTDFVVKPIVEEDLVDVINKWLPKPDKTLNKTTIEFNKTDHFNIEQLKTYYGDDLEAINQMKLLIIEQIEEVTIHMTTAIDHKKIEEIKAIGHKLYGTSSTAGLPILAKIGMEFELLDQYDETLISDLWNQLKKEIKIVLDILKNE</sequence>
<dbReference type="Pfam" id="PF13426">
    <property type="entry name" value="PAS_9"/>
    <property type="match status" value="2"/>
</dbReference>
<evidence type="ECO:0000256" key="11">
    <source>
        <dbReference type="ARBA" id="ARBA00023136"/>
    </source>
</evidence>
<evidence type="ECO:0000259" key="17">
    <source>
        <dbReference type="PROSITE" id="PS50113"/>
    </source>
</evidence>
<dbReference type="InterPro" id="IPR000014">
    <property type="entry name" value="PAS"/>
</dbReference>
<feature type="domain" description="Response regulatory" evidence="15">
    <location>
        <begin position="1056"/>
        <end position="1177"/>
    </location>
</feature>
<protein>
    <recommendedName>
        <fullName evidence="3">histidine kinase</fullName>
        <ecNumber evidence="3">2.7.13.3</ecNumber>
    </recommendedName>
</protein>
<evidence type="ECO:0000259" key="18">
    <source>
        <dbReference type="PROSITE" id="PS50894"/>
    </source>
</evidence>
<gene>
    <name evidence="19" type="ORF">FHR24_002189</name>
</gene>
<evidence type="ECO:0000256" key="2">
    <source>
        <dbReference type="ARBA" id="ARBA00004651"/>
    </source>
</evidence>
<dbReference type="InterPro" id="IPR035965">
    <property type="entry name" value="PAS-like_dom_sf"/>
</dbReference>
<evidence type="ECO:0000259" key="16">
    <source>
        <dbReference type="PROSITE" id="PS50112"/>
    </source>
</evidence>
<dbReference type="Gene3D" id="3.40.50.2300">
    <property type="match status" value="2"/>
</dbReference>
<dbReference type="InterPro" id="IPR036641">
    <property type="entry name" value="HPT_dom_sf"/>
</dbReference>
<dbReference type="PROSITE" id="PS50894">
    <property type="entry name" value="HPT"/>
    <property type="match status" value="1"/>
</dbReference>
<dbReference type="CDD" id="cd17546">
    <property type="entry name" value="REC_hyHK_CKI1_RcsC-like"/>
    <property type="match status" value="2"/>
</dbReference>
<dbReference type="InterPro" id="IPR001789">
    <property type="entry name" value="Sig_transdc_resp-reg_receiver"/>
</dbReference>